<feature type="transmembrane region" description="Helical" evidence="6">
    <location>
        <begin position="672"/>
        <end position="696"/>
    </location>
</feature>
<protein>
    <recommendedName>
        <fullName evidence="11">ABC transporter permease</fullName>
    </recommendedName>
</protein>
<dbReference type="EMBL" id="PDOC01000003">
    <property type="protein sequence ID" value="PIL45803.1"/>
    <property type="molecule type" value="Genomic_DNA"/>
</dbReference>
<organism evidence="9 10">
    <name type="scientific">Massilia eurypsychrophila</name>
    <dbReference type="NCBI Taxonomy" id="1485217"/>
    <lineage>
        <taxon>Bacteria</taxon>
        <taxon>Pseudomonadati</taxon>
        <taxon>Pseudomonadota</taxon>
        <taxon>Betaproteobacteria</taxon>
        <taxon>Burkholderiales</taxon>
        <taxon>Oxalobacteraceae</taxon>
        <taxon>Telluria group</taxon>
        <taxon>Massilia</taxon>
    </lineage>
</organism>
<evidence type="ECO:0008006" key="11">
    <source>
        <dbReference type="Google" id="ProtNLM"/>
    </source>
</evidence>
<sequence length="794" mass="84416">MTLRDFRIGWRLLLKEPGYSMAVVGGLAVALAVCFLLLGFVRYCFTYNEAIADSEQIFLVKERRNFLPRPDWVAAAPPPLRDVATASGPGVTATSAKSFELAARIDNRMLPLTVQVADANFLDFFGINAIAGDARAALARPDALVLSWEMAVTLFGQADAIGKRLQIDGATYEVHAILADMPANTSVSFDAMLGVGAHSWDKPSARPGAEWSRRASVYVKAPPQVNAAGLADLLQQAVTRERDAKLPAAWRKTANGRPVTDIGITRLSDIYFDDDLLAGRSGARYGSRTALAGLAALAVLILTLAGANYVNLASVRMLGRQREIGMRKVLGVSGARLAWQFVAEALVVSMLAALAGLLLAWLALPLFSTLVNRTLSGMFSPLSCAAMLLLGAAVGLLAALYPAWLALRQPVASSLQGRGNGETAHGLAVRRTLSVLQFAAAIGLIAMTLAVSWQTRHASGVDPGFDHAPLLVLNLPEKRAAGSGQAFRAEVSRLPGVDGVTAMSEAIGRDGNKIMAMLNRPGREPLSLEVKMVGPEFFDVYRVKPLAGRLFDSKTDGAGSMSVVLNARAAIALGFATPQSAVGQMYDLERRIVGIAPDLRYQTLRQAPAPMAYRLDLEQDVLTVRANDAIPAVRAGIEALWARHFPNDLLEIAAAGAVFAENYSEDARLAKILASASLVATALASFGIYVLAAYSVKRRSREIVLRKLHGAAAGDIGRLMAREFGVLVGAGAVAGLPLAWLATERYLAIFSERAPMGAWPLLCALACVGAVALAATARHTLVAVRMSPALALRE</sequence>
<feature type="transmembrane region" description="Helical" evidence="6">
    <location>
        <begin position="290"/>
        <end position="312"/>
    </location>
</feature>
<evidence type="ECO:0000256" key="3">
    <source>
        <dbReference type="ARBA" id="ARBA00022692"/>
    </source>
</evidence>
<dbReference type="RefSeq" id="WP_099787714.1">
    <property type="nucleotide sequence ID" value="NZ_JBHLYV010000029.1"/>
</dbReference>
<reference evidence="9 10" key="1">
    <citation type="submission" date="2017-10" db="EMBL/GenBank/DDBJ databases">
        <title>Massilia psychrophilum sp. nov., a novel purple-pigmented bacterium isolated from Tianshan glacier, Xinjiang Municipality, China.</title>
        <authorList>
            <person name="Wang H."/>
        </authorList>
    </citation>
    <scope>NUCLEOTIDE SEQUENCE [LARGE SCALE GENOMIC DNA]</scope>
    <source>
        <strain evidence="9 10">JCM 30074</strain>
    </source>
</reference>
<feature type="transmembrane region" description="Helical" evidence="6">
    <location>
        <begin position="384"/>
        <end position="407"/>
    </location>
</feature>
<evidence type="ECO:0000313" key="9">
    <source>
        <dbReference type="EMBL" id="PIL45803.1"/>
    </source>
</evidence>
<dbReference type="OrthoDB" id="9770036at2"/>
<evidence type="ECO:0000256" key="4">
    <source>
        <dbReference type="ARBA" id="ARBA00022989"/>
    </source>
</evidence>
<dbReference type="InterPro" id="IPR003838">
    <property type="entry name" value="ABC3_permease_C"/>
</dbReference>
<feature type="transmembrane region" description="Helical" evidence="6">
    <location>
        <begin position="21"/>
        <end position="41"/>
    </location>
</feature>
<keyword evidence="3 6" id="KW-0812">Transmembrane</keyword>
<comment type="subcellular location">
    <subcellularLocation>
        <location evidence="1">Cell membrane</location>
        <topology evidence="1">Multi-pass membrane protein</topology>
    </subcellularLocation>
</comment>
<feature type="transmembrane region" description="Helical" evidence="6">
    <location>
        <begin position="757"/>
        <end position="777"/>
    </location>
</feature>
<dbReference type="InterPro" id="IPR050250">
    <property type="entry name" value="Macrolide_Exporter_MacB"/>
</dbReference>
<name>A0A2G8TIE9_9BURK</name>
<evidence type="ECO:0000256" key="6">
    <source>
        <dbReference type="SAM" id="Phobius"/>
    </source>
</evidence>
<evidence type="ECO:0000256" key="2">
    <source>
        <dbReference type="ARBA" id="ARBA00022475"/>
    </source>
</evidence>
<evidence type="ECO:0000259" key="8">
    <source>
        <dbReference type="Pfam" id="PF12704"/>
    </source>
</evidence>
<dbReference type="PANTHER" id="PTHR30572">
    <property type="entry name" value="MEMBRANE COMPONENT OF TRANSPORTER-RELATED"/>
    <property type="match status" value="1"/>
</dbReference>
<feature type="domain" description="ABC3 transporter permease C-terminal" evidence="7">
    <location>
        <begin position="675"/>
        <end position="781"/>
    </location>
</feature>
<feature type="domain" description="MacB-like periplasmic core" evidence="8">
    <location>
        <begin position="22"/>
        <end position="236"/>
    </location>
</feature>
<keyword evidence="4 6" id="KW-1133">Transmembrane helix</keyword>
<comment type="caution">
    <text evidence="9">The sequence shown here is derived from an EMBL/GenBank/DDBJ whole genome shotgun (WGS) entry which is preliminary data.</text>
</comment>
<proteinExistence type="predicted"/>
<feature type="transmembrane region" description="Helical" evidence="6">
    <location>
        <begin position="337"/>
        <end position="364"/>
    </location>
</feature>
<feature type="transmembrane region" description="Helical" evidence="6">
    <location>
        <begin position="428"/>
        <end position="453"/>
    </location>
</feature>
<evidence type="ECO:0000313" key="10">
    <source>
        <dbReference type="Proteomes" id="UP000230390"/>
    </source>
</evidence>
<dbReference type="PANTHER" id="PTHR30572:SF18">
    <property type="entry name" value="ABC-TYPE MACROLIDE FAMILY EXPORT SYSTEM PERMEASE COMPONENT 2"/>
    <property type="match status" value="1"/>
</dbReference>
<dbReference type="Proteomes" id="UP000230390">
    <property type="component" value="Unassembled WGS sequence"/>
</dbReference>
<feature type="domain" description="MacB-like periplasmic core" evidence="8">
    <location>
        <begin position="441"/>
        <end position="639"/>
    </location>
</feature>
<dbReference type="InterPro" id="IPR025857">
    <property type="entry name" value="MacB_PCD"/>
</dbReference>
<dbReference type="Pfam" id="PF12704">
    <property type="entry name" value="MacB_PCD"/>
    <property type="match status" value="2"/>
</dbReference>
<evidence type="ECO:0000256" key="1">
    <source>
        <dbReference type="ARBA" id="ARBA00004651"/>
    </source>
</evidence>
<keyword evidence="5 6" id="KW-0472">Membrane</keyword>
<keyword evidence="2" id="KW-1003">Cell membrane</keyword>
<evidence type="ECO:0000259" key="7">
    <source>
        <dbReference type="Pfam" id="PF02687"/>
    </source>
</evidence>
<dbReference type="AlphaFoldDB" id="A0A2G8TIE9"/>
<keyword evidence="10" id="KW-1185">Reference proteome</keyword>
<accession>A0A2G8TIE9</accession>
<evidence type="ECO:0000256" key="5">
    <source>
        <dbReference type="ARBA" id="ARBA00023136"/>
    </source>
</evidence>
<feature type="domain" description="ABC3 transporter permease C-terminal" evidence="7">
    <location>
        <begin position="296"/>
        <end position="410"/>
    </location>
</feature>
<feature type="transmembrane region" description="Helical" evidence="6">
    <location>
        <begin position="724"/>
        <end position="742"/>
    </location>
</feature>
<dbReference type="Pfam" id="PF02687">
    <property type="entry name" value="FtsX"/>
    <property type="match status" value="2"/>
</dbReference>
<gene>
    <name evidence="9" type="ORF">CR105_07005</name>
</gene>
<dbReference type="GO" id="GO:0022857">
    <property type="term" value="F:transmembrane transporter activity"/>
    <property type="evidence" value="ECO:0007669"/>
    <property type="project" value="TreeGrafter"/>
</dbReference>
<dbReference type="GO" id="GO:0005886">
    <property type="term" value="C:plasma membrane"/>
    <property type="evidence" value="ECO:0007669"/>
    <property type="project" value="UniProtKB-SubCell"/>
</dbReference>